<accession>A0A080M1A5</accession>
<comment type="caution">
    <text evidence="2">The sequence shown here is derived from an EMBL/GenBank/DDBJ whole genome shotgun (WGS) entry which is preliminary data.</text>
</comment>
<sequence length="125" mass="13538">MAHRMNRLIVLLTSLLVVLPVRAQALSDPTRPPPALSADAPDAEVMNSQVLQSVMIPEQGKPIALIGGQQIRLGQKYGERRLIKLTEWEAVLEGPAGIERLFLTPGIEKTRVTTPAAKAQSGNKP</sequence>
<evidence type="ECO:0000313" key="3">
    <source>
        <dbReference type="Proteomes" id="UP000020077"/>
    </source>
</evidence>
<evidence type="ECO:0000313" key="2">
    <source>
        <dbReference type="EMBL" id="KFB74055.1"/>
    </source>
</evidence>
<feature type="signal peptide" evidence="1">
    <location>
        <begin position="1"/>
        <end position="23"/>
    </location>
</feature>
<evidence type="ECO:0000256" key="1">
    <source>
        <dbReference type="SAM" id="SignalP"/>
    </source>
</evidence>
<dbReference type="EMBL" id="JDVG02000113">
    <property type="protein sequence ID" value="KFB74055.1"/>
    <property type="molecule type" value="Genomic_DNA"/>
</dbReference>
<dbReference type="Proteomes" id="UP000020077">
    <property type="component" value="Unassembled WGS sequence"/>
</dbReference>
<gene>
    <name evidence="2" type="ORF">AW09_000659</name>
</gene>
<evidence type="ECO:0008006" key="4">
    <source>
        <dbReference type="Google" id="ProtNLM"/>
    </source>
</evidence>
<reference evidence="2 3" key="1">
    <citation type="submission" date="2014-02" db="EMBL/GenBank/DDBJ databases">
        <title>Expanding our view of genomic diversity in Candidatus Accumulibacter clades.</title>
        <authorList>
            <person name="Skennerton C.T."/>
            <person name="Barr J.J."/>
            <person name="Slater F.R."/>
            <person name="Bond P.L."/>
            <person name="Tyson G.W."/>
        </authorList>
    </citation>
    <scope>NUCLEOTIDE SEQUENCE [LARGE SCALE GENOMIC DNA]</scope>
    <source>
        <strain evidence="3">BA-91</strain>
    </source>
</reference>
<feature type="chain" id="PRO_5001750717" description="MSHA biogenesis protein MshK" evidence="1">
    <location>
        <begin position="24"/>
        <end position="125"/>
    </location>
</feature>
<dbReference type="AlphaFoldDB" id="A0A080M1A5"/>
<organism evidence="2 3">
    <name type="scientific">Candidatus Accumulibacter phosphatis</name>
    <dbReference type="NCBI Taxonomy" id="327160"/>
    <lineage>
        <taxon>Bacteria</taxon>
        <taxon>Pseudomonadati</taxon>
        <taxon>Pseudomonadota</taxon>
        <taxon>Betaproteobacteria</taxon>
        <taxon>Candidatus Accumulibacter</taxon>
    </lineage>
</organism>
<protein>
    <recommendedName>
        <fullName evidence="4">MSHA biogenesis protein MshK</fullName>
    </recommendedName>
</protein>
<name>A0A080M1A5_9PROT</name>
<keyword evidence="1" id="KW-0732">Signal</keyword>
<proteinExistence type="predicted"/>